<keyword evidence="1" id="KW-0812">Transmembrane</keyword>
<sequence length="172" mass="19991">MAVEWTDVADNAVKIGLGSLITFLGGYLTLKLTQRHESRKERAALHLKEIDIRTGRYIDFLSMSQSLMQTYLFKDCRGDSDDYINYMRIHNEISITSTDEIRAAAFQAQYAVSLFVTQNKEGDQDIIRSYRNDARDKVALFQGLANAELRKERAALMEPPVAWWKLWKHWRK</sequence>
<dbReference type="AlphaFoldDB" id="A0A707WR31"/>
<feature type="transmembrane region" description="Helical" evidence="1">
    <location>
        <begin position="12"/>
        <end position="30"/>
    </location>
</feature>
<reference evidence="2" key="2">
    <citation type="submission" date="2019-08" db="EMBL/GenBank/DDBJ databases">
        <authorList>
            <consortium name="NCBI Pathogen Detection Project"/>
        </authorList>
    </citation>
    <scope>NUCLEOTIDE SEQUENCE</scope>
    <source>
        <strain evidence="2">CO122</strain>
    </source>
</reference>
<organism evidence="2">
    <name type="scientific">Salmonella typhimurium</name>
    <dbReference type="NCBI Taxonomy" id="90371"/>
    <lineage>
        <taxon>Bacteria</taxon>
        <taxon>Pseudomonadati</taxon>
        <taxon>Pseudomonadota</taxon>
        <taxon>Gammaproteobacteria</taxon>
        <taxon>Enterobacterales</taxon>
        <taxon>Enterobacteriaceae</taxon>
        <taxon>Salmonella</taxon>
    </lineage>
</organism>
<gene>
    <name evidence="2" type="ORF">G0L88_18195</name>
</gene>
<comment type="caution">
    <text evidence="2">The sequence shown here is derived from an EMBL/GenBank/DDBJ whole genome shotgun (WGS) entry which is preliminary data.</text>
</comment>
<reference evidence="2" key="1">
    <citation type="journal article" date="2018" name="Genome Biol.">
        <title>SKESA: strategic k-mer extension for scrupulous assemblies.</title>
        <authorList>
            <person name="Souvorov A."/>
            <person name="Agarwala R."/>
            <person name="Lipman D.J."/>
        </authorList>
    </citation>
    <scope>NUCLEOTIDE SEQUENCE</scope>
    <source>
        <strain evidence="2">CO122</strain>
    </source>
</reference>
<protein>
    <submittedName>
        <fullName evidence="2">Peptidase M14</fullName>
    </submittedName>
</protein>
<accession>A0A707WR31</accession>
<dbReference type="EMBL" id="DAANJS010000027">
    <property type="protein sequence ID" value="HAD0181064.1"/>
    <property type="molecule type" value="Genomic_DNA"/>
</dbReference>
<keyword evidence="1" id="KW-0472">Membrane</keyword>
<keyword evidence="1" id="KW-1133">Transmembrane helix</keyword>
<evidence type="ECO:0000256" key="1">
    <source>
        <dbReference type="SAM" id="Phobius"/>
    </source>
</evidence>
<evidence type="ECO:0000313" key="2">
    <source>
        <dbReference type="EMBL" id="HAD0181064.1"/>
    </source>
</evidence>
<proteinExistence type="predicted"/>
<name>A0A707WR31_SALTM</name>